<feature type="compositionally biased region" description="Gly residues" evidence="1">
    <location>
        <begin position="182"/>
        <end position="210"/>
    </location>
</feature>
<feature type="compositionally biased region" description="Gly residues" evidence="1">
    <location>
        <begin position="254"/>
        <end position="266"/>
    </location>
</feature>
<dbReference type="AlphaFoldDB" id="E9EI37"/>
<evidence type="ECO:0000256" key="1">
    <source>
        <dbReference type="SAM" id="MobiDB-lite"/>
    </source>
</evidence>
<sequence>MVMLPLLVSGLMASVSVAGPMEIRGVEHHCATRSISPEERELFTRQSNQPDDGQEINLGCVLHFCCSQGGECPPDSVAEKTVEDMNELFAGGKIRFNLQNVSRINDPRCTAGVTDNRSMDQLKSQVHQGNTSTLNVVYVPTNQGAGVKGMCVVPQPGMDIAAGIGGADGCVVAMDTLPKDNGGNGGNADNGGNGRPGGNTGNAGGSGRPGGPFSRLFSRQGLGGGDAHLSGALITTIHETGHWLGENHVGGGFQGGFSRRQGGGSTGNVMEPVSMPNKQYSFSQDQFQRMRRMAFARVNAQKAPVGDNNRPPFGNGGDGGDNTGRPGKPGRPTQPGPNPGSNPGPGSDRPGQNPQRPSQPTPLPGDDGQDFPGGNGFPGGNNPGFPGGNNPGFPGGNNPGFPGGNNPGFPGGNNPGFPGGNNPGSPGGNNPGFPGGNNPGSPGGNNPGFPGGNDPAPGGIDPQVWEIINQVYGADTSGLEIHRIGARAEPEAEADESGLVHIARREGTEGEADESGLVHIARRDDAGEPDFSGLVHIARK</sequence>
<organism evidence="4">
    <name type="scientific">Metarhizium acridum (strain CQMa 102)</name>
    <dbReference type="NCBI Taxonomy" id="655827"/>
    <lineage>
        <taxon>Eukaryota</taxon>
        <taxon>Fungi</taxon>
        <taxon>Dikarya</taxon>
        <taxon>Ascomycota</taxon>
        <taxon>Pezizomycotina</taxon>
        <taxon>Sordariomycetes</taxon>
        <taxon>Hypocreomycetidae</taxon>
        <taxon>Hypocreales</taxon>
        <taxon>Clavicipitaceae</taxon>
        <taxon>Metarhizium</taxon>
    </lineage>
</organism>
<evidence type="ECO:0008006" key="5">
    <source>
        <dbReference type="Google" id="ProtNLM"/>
    </source>
</evidence>
<dbReference type="EMBL" id="GL698627">
    <property type="protein sequence ID" value="EFY84433.1"/>
    <property type="molecule type" value="Genomic_DNA"/>
</dbReference>
<accession>E9EI37</accession>
<dbReference type="eggNOG" id="ENOG502RMY4">
    <property type="taxonomic scope" value="Eukaryota"/>
</dbReference>
<feature type="signal peptide" evidence="2">
    <location>
        <begin position="1"/>
        <end position="18"/>
    </location>
</feature>
<dbReference type="InterPro" id="IPR024079">
    <property type="entry name" value="MetalloPept_cat_dom_sf"/>
</dbReference>
<name>E9EI37_METAQ</name>
<dbReference type="OrthoDB" id="4941191at2759"/>
<feature type="compositionally biased region" description="Gly residues" evidence="1">
    <location>
        <begin position="371"/>
        <end position="451"/>
    </location>
</feature>
<gene>
    <name evidence="3" type="ORF">MAC_09535</name>
</gene>
<dbReference type="KEGG" id="maw:19253846"/>
<evidence type="ECO:0000313" key="3">
    <source>
        <dbReference type="EMBL" id="EFY84433.1"/>
    </source>
</evidence>
<dbReference type="Proteomes" id="UP000002499">
    <property type="component" value="Unassembled WGS sequence"/>
</dbReference>
<feature type="region of interest" description="Disordered" evidence="1">
    <location>
        <begin position="254"/>
        <end position="276"/>
    </location>
</feature>
<feature type="compositionally biased region" description="Pro residues" evidence="1">
    <location>
        <begin position="332"/>
        <end position="342"/>
    </location>
</feature>
<dbReference type="HOGENOM" id="CLU_030114_0_0_1"/>
<feature type="region of interest" description="Disordered" evidence="1">
    <location>
        <begin position="181"/>
        <end position="222"/>
    </location>
</feature>
<evidence type="ECO:0000256" key="2">
    <source>
        <dbReference type="SAM" id="SignalP"/>
    </source>
</evidence>
<feature type="region of interest" description="Disordered" evidence="1">
    <location>
        <begin position="298"/>
        <end position="462"/>
    </location>
</feature>
<dbReference type="GO" id="GO:0008237">
    <property type="term" value="F:metallopeptidase activity"/>
    <property type="evidence" value="ECO:0007669"/>
    <property type="project" value="InterPro"/>
</dbReference>
<dbReference type="GeneID" id="19253846"/>
<keyword evidence="2" id="KW-0732">Signal</keyword>
<dbReference type="Gene3D" id="3.40.390.10">
    <property type="entry name" value="Collagenase (Catalytic Domain)"/>
    <property type="match status" value="1"/>
</dbReference>
<dbReference type="OMA" id="CVVAMDT"/>
<keyword evidence="4" id="KW-1185">Reference proteome</keyword>
<dbReference type="InParanoid" id="E9EI37"/>
<evidence type="ECO:0000313" key="4">
    <source>
        <dbReference type="Proteomes" id="UP000002499"/>
    </source>
</evidence>
<reference evidence="3 4" key="1">
    <citation type="journal article" date="2011" name="PLoS Genet.">
        <title>Genome sequencing and comparative transcriptomics of the model entomopathogenic fungi Metarhizium anisopliae and M. acridum.</title>
        <authorList>
            <person name="Gao Q."/>
            <person name="Jin K."/>
            <person name="Ying S.H."/>
            <person name="Zhang Y."/>
            <person name="Xiao G."/>
            <person name="Shang Y."/>
            <person name="Duan Z."/>
            <person name="Hu X."/>
            <person name="Xie X.Q."/>
            <person name="Zhou G."/>
            <person name="Peng G."/>
            <person name="Luo Z."/>
            <person name="Huang W."/>
            <person name="Wang B."/>
            <person name="Fang W."/>
            <person name="Wang S."/>
            <person name="Zhong Y."/>
            <person name="Ma L.J."/>
            <person name="St Leger R.J."/>
            <person name="Zhao G.P."/>
            <person name="Pei Y."/>
            <person name="Feng M.G."/>
            <person name="Xia Y."/>
            <person name="Wang C."/>
        </authorList>
    </citation>
    <scope>NUCLEOTIDE SEQUENCE [LARGE SCALE GENOMIC DNA]</scope>
    <source>
        <strain evidence="3 4">CQMa 102</strain>
    </source>
</reference>
<protein>
    <recommendedName>
        <fullName evidence="5">Metalloprotease MEP1</fullName>
    </recommendedName>
</protein>
<dbReference type="SUPFAM" id="SSF55486">
    <property type="entry name" value="Metalloproteases ('zincins'), catalytic domain"/>
    <property type="match status" value="1"/>
</dbReference>
<feature type="chain" id="PRO_5003239298" description="Metalloprotease MEP1" evidence="2">
    <location>
        <begin position="19"/>
        <end position="540"/>
    </location>
</feature>
<proteinExistence type="predicted"/>